<gene>
    <name evidence="1" type="ORF">FHS50_000853</name>
</gene>
<evidence type="ECO:0000313" key="2">
    <source>
        <dbReference type="Proteomes" id="UP000578569"/>
    </source>
</evidence>
<dbReference type="EMBL" id="JACICF010000001">
    <property type="protein sequence ID" value="MBB3763830.1"/>
    <property type="molecule type" value="Genomic_DNA"/>
</dbReference>
<reference evidence="1 2" key="1">
    <citation type="submission" date="2020-08" db="EMBL/GenBank/DDBJ databases">
        <title>Genomic Encyclopedia of Type Strains, Phase IV (KMG-IV): sequencing the most valuable type-strain genomes for metagenomic binning, comparative biology and taxonomic classification.</title>
        <authorList>
            <person name="Goeker M."/>
        </authorList>
    </citation>
    <scope>NUCLEOTIDE SEQUENCE [LARGE SCALE GENOMIC DNA]</scope>
    <source>
        <strain evidence="1 2">DSM 24194</strain>
    </source>
</reference>
<proteinExistence type="predicted"/>
<comment type="caution">
    <text evidence="1">The sequence shown here is derived from an EMBL/GenBank/DDBJ whole genome shotgun (WGS) entry which is preliminary data.</text>
</comment>
<keyword evidence="2" id="KW-1185">Reference proteome</keyword>
<evidence type="ECO:0000313" key="1">
    <source>
        <dbReference type="EMBL" id="MBB3763830.1"/>
    </source>
</evidence>
<dbReference type="AlphaFoldDB" id="A0A839YZE4"/>
<protein>
    <submittedName>
        <fullName evidence="1">Uncharacterized protein</fullName>
    </submittedName>
</protein>
<sequence>MTEHPIRFFKSDEEIRRLGEGLLACNLARSDWTHEAHLGATVYLLLNRPDVDLDRELPGLIRRFNESVGGVNDETQGYHDTITKAYLAGVRHFLATEGKGRSLTETVNRLLASNTGRRDFPLHFYSEARLMSVEARLGFIEPDRAPLPC</sequence>
<organism evidence="1 2">
    <name type="scientific">Sphingomicrobium lutaoense</name>
    <dbReference type="NCBI Taxonomy" id="515949"/>
    <lineage>
        <taxon>Bacteria</taxon>
        <taxon>Pseudomonadati</taxon>
        <taxon>Pseudomonadota</taxon>
        <taxon>Alphaproteobacteria</taxon>
        <taxon>Sphingomonadales</taxon>
        <taxon>Sphingomonadaceae</taxon>
        <taxon>Sphingomicrobium</taxon>
    </lineage>
</organism>
<dbReference type="Proteomes" id="UP000578569">
    <property type="component" value="Unassembled WGS sequence"/>
</dbReference>
<dbReference type="RefSeq" id="WP_183933145.1">
    <property type="nucleotide sequence ID" value="NZ_JACICF010000001.1"/>
</dbReference>
<accession>A0A839YZE4</accession>
<name>A0A839YZE4_9SPHN</name>